<sequence>MRFDSSGSWIGGEARRRVVVNATLKHGEAGSSRLTTKDQEPDNEAIQWCEEAGTGKYFKFMIIKIALPKRKNKQNFDRNPHCRCV</sequence>
<dbReference type="Proteomes" id="UP000824890">
    <property type="component" value="Unassembled WGS sequence"/>
</dbReference>
<proteinExistence type="predicted"/>
<organism evidence="1 2">
    <name type="scientific">Brassica napus</name>
    <name type="common">Rape</name>
    <dbReference type="NCBI Taxonomy" id="3708"/>
    <lineage>
        <taxon>Eukaryota</taxon>
        <taxon>Viridiplantae</taxon>
        <taxon>Streptophyta</taxon>
        <taxon>Embryophyta</taxon>
        <taxon>Tracheophyta</taxon>
        <taxon>Spermatophyta</taxon>
        <taxon>Magnoliopsida</taxon>
        <taxon>eudicotyledons</taxon>
        <taxon>Gunneridae</taxon>
        <taxon>Pentapetalae</taxon>
        <taxon>rosids</taxon>
        <taxon>malvids</taxon>
        <taxon>Brassicales</taxon>
        <taxon>Brassicaceae</taxon>
        <taxon>Brassiceae</taxon>
        <taxon>Brassica</taxon>
    </lineage>
</organism>
<comment type="caution">
    <text evidence="1">The sequence shown here is derived from an EMBL/GenBank/DDBJ whole genome shotgun (WGS) entry which is preliminary data.</text>
</comment>
<dbReference type="EMBL" id="JAGKQM010000013">
    <property type="protein sequence ID" value="KAH0891386.1"/>
    <property type="molecule type" value="Genomic_DNA"/>
</dbReference>
<gene>
    <name evidence="1" type="ORF">HID58_053815</name>
</gene>
<keyword evidence="2" id="KW-1185">Reference proteome</keyword>
<accession>A0ABQ8AFR3</accession>
<name>A0ABQ8AFR3_BRANA</name>
<evidence type="ECO:0000313" key="1">
    <source>
        <dbReference type="EMBL" id="KAH0891386.1"/>
    </source>
</evidence>
<reference evidence="1 2" key="1">
    <citation type="submission" date="2021-05" db="EMBL/GenBank/DDBJ databases">
        <title>Genome Assembly of Synthetic Allotetraploid Brassica napus Reveals Homoeologous Exchanges between Subgenomes.</title>
        <authorList>
            <person name="Davis J.T."/>
        </authorList>
    </citation>
    <scope>NUCLEOTIDE SEQUENCE [LARGE SCALE GENOMIC DNA]</scope>
    <source>
        <strain evidence="2">cv. Da-Ae</strain>
        <tissue evidence="1">Seedling</tissue>
    </source>
</reference>
<protein>
    <submittedName>
        <fullName evidence="1">Uncharacterized protein</fullName>
    </submittedName>
</protein>
<evidence type="ECO:0000313" key="2">
    <source>
        <dbReference type="Proteomes" id="UP000824890"/>
    </source>
</evidence>